<dbReference type="Proteomes" id="UP001266305">
    <property type="component" value="Unassembled WGS sequence"/>
</dbReference>
<feature type="region of interest" description="Disordered" evidence="1">
    <location>
        <begin position="79"/>
        <end position="108"/>
    </location>
</feature>
<keyword evidence="3" id="KW-1185">Reference proteome</keyword>
<name>A0ABQ9U2T9_SAGOE</name>
<evidence type="ECO:0000256" key="1">
    <source>
        <dbReference type="SAM" id="MobiDB-lite"/>
    </source>
</evidence>
<evidence type="ECO:0000313" key="3">
    <source>
        <dbReference type="Proteomes" id="UP001266305"/>
    </source>
</evidence>
<dbReference type="EMBL" id="JASSZA010000017">
    <property type="protein sequence ID" value="KAK2090697.1"/>
    <property type="molecule type" value="Genomic_DNA"/>
</dbReference>
<comment type="caution">
    <text evidence="2">The sequence shown here is derived from an EMBL/GenBank/DDBJ whole genome shotgun (WGS) entry which is preliminary data.</text>
</comment>
<feature type="compositionally biased region" description="Polar residues" evidence="1">
    <location>
        <begin position="1"/>
        <end position="13"/>
    </location>
</feature>
<proteinExistence type="predicted"/>
<organism evidence="2 3">
    <name type="scientific">Saguinus oedipus</name>
    <name type="common">Cotton-top tamarin</name>
    <name type="synonym">Oedipomidas oedipus</name>
    <dbReference type="NCBI Taxonomy" id="9490"/>
    <lineage>
        <taxon>Eukaryota</taxon>
        <taxon>Metazoa</taxon>
        <taxon>Chordata</taxon>
        <taxon>Craniata</taxon>
        <taxon>Vertebrata</taxon>
        <taxon>Euteleostomi</taxon>
        <taxon>Mammalia</taxon>
        <taxon>Eutheria</taxon>
        <taxon>Euarchontoglires</taxon>
        <taxon>Primates</taxon>
        <taxon>Haplorrhini</taxon>
        <taxon>Platyrrhini</taxon>
        <taxon>Cebidae</taxon>
        <taxon>Callitrichinae</taxon>
        <taxon>Saguinus</taxon>
    </lineage>
</organism>
<accession>A0ABQ9U2T9</accession>
<protein>
    <submittedName>
        <fullName evidence="2">Uncharacterized protein</fullName>
    </submittedName>
</protein>
<gene>
    <name evidence="2" type="ORF">P7K49_031954</name>
</gene>
<feature type="region of interest" description="Disordered" evidence="1">
    <location>
        <begin position="1"/>
        <end position="44"/>
    </location>
</feature>
<evidence type="ECO:0000313" key="2">
    <source>
        <dbReference type="EMBL" id="KAK2090697.1"/>
    </source>
</evidence>
<sequence length="185" mass="20388">MQTINLQSGLTVQSRRPSSARRSRLLQNARADSKPRETGHSILPQMLRPVHGVILKLEGQPCGLRPVLPLSGVRARVPGNARVRDSLGQSRLGPTGSRTPGDSRHGSCPSRLRLHPTLYWLGLPWLHSAWVGGAGERKGEKWIFGEAGENRGGVDEDSEASRERRCREAQAAVEELRIVLVTRED</sequence>
<reference evidence="2 3" key="1">
    <citation type="submission" date="2023-05" db="EMBL/GenBank/DDBJ databases">
        <title>B98-5 Cell Line De Novo Hybrid Assembly: An Optical Mapping Approach.</title>
        <authorList>
            <person name="Kananen K."/>
            <person name="Auerbach J.A."/>
            <person name="Kautto E."/>
            <person name="Blachly J.S."/>
        </authorList>
    </citation>
    <scope>NUCLEOTIDE SEQUENCE [LARGE SCALE GENOMIC DNA]</scope>
    <source>
        <strain evidence="2">B95-8</strain>
        <tissue evidence="2">Cell line</tissue>
    </source>
</reference>